<evidence type="ECO:0000256" key="1">
    <source>
        <dbReference type="SAM" id="MobiDB-lite"/>
    </source>
</evidence>
<accession>A0ABU3ZX47</accession>
<sequence>MSLAFYELHGLEDGARRSGDRRNRNRCAHEQAGEDDSADEGESGVLDLGDEHGGYSLIVRPDHPALMPKAIAGGVPISIFGGFPEFLRHAHPGATAIIADYWRNLRGLGKRRVKVL</sequence>
<dbReference type="RefSeq" id="WP_317516894.1">
    <property type="nucleotide sequence ID" value="NZ_JAPTHD010000003.1"/>
</dbReference>
<dbReference type="EMBL" id="JAPTHD010000003">
    <property type="protein sequence ID" value="MDV5824099.1"/>
    <property type="molecule type" value="Genomic_DNA"/>
</dbReference>
<feature type="compositionally biased region" description="Basic and acidic residues" evidence="1">
    <location>
        <begin position="14"/>
        <end position="32"/>
    </location>
</feature>
<dbReference type="Proteomes" id="UP001185984">
    <property type="component" value="Unassembled WGS sequence"/>
</dbReference>
<feature type="region of interest" description="Disordered" evidence="1">
    <location>
        <begin position="14"/>
        <end position="48"/>
    </location>
</feature>
<name>A0ABU3ZX47_9SPHN</name>
<evidence type="ECO:0000313" key="2">
    <source>
        <dbReference type="EMBL" id="MDV5824099.1"/>
    </source>
</evidence>
<reference evidence="3" key="1">
    <citation type="journal article" date="2022" name="J Environ Chem Eng">
        <title>Biodegradation of petroleum oil using a constructed nonpathogenic and heavy metal-tolerant bacterial consortium isolated from marine sponges.</title>
        <authorList>
            <person name="Dechsakulwatana C."/>
            <person name="Rungsihiranrut A."/>
            <person name="Muangchinda C."/>
            <person name="Ningthoujam R."/>
            <person name="Klankeo P."/>
            <person name="Pinyakong O."/>
        </authorList>
    </citation>
    <scope>NUCLEOTIDE SEQUENCE [LARGE SCALE GENOMIC DNA]</scope>
    <source>
        <strain evidence="3">MO2-4</strain>
    </source>
</reference>
<feature type="compositionally biased region" description="Acidic residues" evidence="1">
    <location>
        <begin position="33"/>
        <end position="42"/>
    </location>
</feature>
<proteinExistence type="predicted"/>
<organism evidence="2 3">
    <name type="scientific">Sphingobium naphthae</name>
    <dbReference type="NCBI Taxonomy" id="1886786"/>
    <lineage>
        <taxon>Bacteria</taxon>
        <taxon>Pseudomonadati</taxon>
        <taxon>Pseudomonadota</taxon>
        <taxon>Alphaproteobacteria</taxon>
        <taxon>Sphingomonadales</taxon>
        <taxon>Sphingomonadaceae</taxon>
        <taxon>Sphingobium</taxon>
    </lineage>
</organism>
<gene>
    <name evidence="2" type="ORF">O0R41_10865</name>
</gene>
<comment type="caution">
    <text evidence="2">The sequence shown here is derived from an EMBL/GenBank/DDBJ whole genome shotgun (WGS) entry which is preliminary data.</text>
</comment>
<evidence type="ECO:0000313" key="3">
    <source>
        <dbReference type="Proteomes" id="UP001185984"/>
    </source>
</evidence>
<protein>
    <submittedName>
        <fullName evidence="2">Uncharacterized protein</fullName>
    </submittedName>
</protein>
<keyword evidence="3" id="KW-1185">Reference proteome</keyword>